<dbReference type="InterPro" id="IPR050769">
    <property type="entry name" value="NAT_camello-type"/>
</dbReference>
<keyword evidence="1" id="KW-0808">Transferase</keyword>
<evidence type="ECO:0000259" key="2">
    <source>
        <dbReference type="PROSITE" id="PS51186"/>
    </source>
</evidence>
<dbReference type="CDD" id="cd04301">
    <property type="entry name" value="NAT_SF"/>
    <property type="match status" value="1"/>
</dbReference>
<dbReference type="GO" id="GO:0008080">
    <property type="term" value="F:N-acetyltransferase activity"/>
    <property type="evidence" value="ECO:0007669"/>
    <property type="project" value="InterPro"/>
</dbReference>
<dbReference type="PANTHER" id="PTHR13947">
    <property type="entry name" value="GNAT FAMILY N-ACETYLTRANSFERASE"/>
    <property type="match status" value="1"/>
</dbReference>
<protein>
    <recommendedName>
        <fullName evidence="2">N-acetyltransferase domain-containing protein</fullName>
    </recommendedName>
</protein>
<dbReference type="InterPro" id="IPR000182">
    <property type="entry name" value="GNAT_dom"/>
</dbReference>
<dbReference type="SUPFAM" id="SSF55729">
    <property type="entry name" value="Acyl-CoA N-acyltransferases (Nat)"/>
    <property type="match status" value="1"/>
</dbReference>
<accession>A0A2P7BFH3</accession>
<dbReference type="OrthoDB" id="9799681at2"/>
<dbReference type="InterPro" id="IPR016181">
    <property type="entry name" value="Acyl_CoA_acyltransferase"/>
</dbReference>
<dbReference type="Proteomes" id="UP000241764">
    <property type="component" value="Unassembled WGS sequence"/>
</dbReference>
<evidence type="ECO:0000256" key="1">
    <source>
        <dbReference type="ARBA" id="ARBA00022679"/>
    </source>
</evidence>
<organism evidence="3 4">
    <name type="scientific">Phyllobacterium sophorae</name>
    <dbReference type="NCBI Taxonomy" id="1520277"/>
    <lineage>
        <taxon>Bacteria</taxon>
        <taxon>Pseudomonadati</taxon>
        <taxon>Pseudomonadota</taxon>
        <taxon>Alphaproteobacteria</taxon>
        <taxon>Hyphomicrobiales</taxon>
        <taxon>Phyllobacteriaceae</taxon>
        <taxon>Phyllobacterium</taxon>
    </lineage>
</organism>
<name>A0A2P7BFH3_9HYPH</name>
<reference evidence="4" key="1">
    <citation type="submission" date="2017-11" db="EMBL/GenBank/DDBJ databases">
        <authorList>
            <person name="Kuznetsova I."/>
            <person name="Sazanova A."/>
            <person name="Chirak E."/>
            <person name="Safronova V."/>
            <person name="Willems A."/>
        </authorList>
    </citation>
    <scope>NUCLEOTIDE SEQUENCE [LARGE SCALE GENOMIC DNA]</scope>
    <source>
        <strain evidence="4">CCBAU 03422</strain>
    </source>
</reference>
<proteinExistence type="predicted"/>
<evidence type="ECO:0000313" key="4">
    <source>
        <dbReference type="Proteomes" id="UP000241764"/>
    </source>
</evidence>
<keyword evidence="4" id="KW-1185">Reference proteome</keyword>
<dbReference type="AlphaFoldDB" id="A0A2P7BFH3"/>
<sequence length="123" mass="13326">MIADFASWRSSVGADKHQIRVALRDGDIVGWVFVRGSRNQKAELAHLCVEPSSRRIGVGSALLEAALSICEGRASTLVAGTEEYWTSAHQFLEKVGYQLSPKAADGRRVYSKTIIAPSAGHTQ</sequence>
<evidence type="ECO:0000313" key="3">
    <source>
        <dbReference type="EMBL" id="PSH65175.1"/>
    </source>
</evidence>
<dbReference type="PANTHER" id="PTHR13947:SF37">
    <property type="entry name" value="LD18367P"/>
    <property type="match status" value="1"/>
</dbReference>
<comment type="caution">
    <text evidence="3">The sequence shown here is derived from an EMBL/GenBank/DDBJ whole genome shotgun (WGS) entry which is preliminary data.</text>
</comment>
<dbReference type="Gene3D" id="3.40.630.30">
    <property type="match status" value="1"/>
</dbReference>
<gene>
    <name evidence="3" type="ORF">CU103_09135</name>
</gene>
<dbReference type="PROSITE" id="PS51186">
    <property type="entry name" value="GNAT"/>
    <property type="match status" value="1"/>
</dbReference>
<feature type="domain" description="N-acetyltransferase" evidence="2">
    <location>
        <begin position="1"/>
        <end position="115"/>
    </location>
</feature>
<dbReference type="Pfam" id="PF13508">
    <property type="entry name" value="Acetyltransf_7"/>
    <property type="match status" value="1"/>
</dbReference>
<dbReference type="EMBL" id="PGGM01000003">
    <property type="protein sequence ID" value="PSH65175.1"/>
    <property type="molecule type" value="Genomic_DNA"/>
</dbReference>